<dbReference type="EMBL" id="JASCZI010211470">
    <property type="protein sequence ID" value="MED6192380.1"/>
    <property type="molecule type" value="Genomic_DNA"/>
</dbReference>
<keyword evidence="3" id="KW-1185">Reference proteome</keyword>
<feature type="region of interest" description="Disordered" evidence="1">
    <location>
        <begin position="1"/>
        <end position="29"/>
    </location>
</feature>
<protein>
    <submittedName>
        <fullName evidence="2">Uncharacterized protein</fullName>
    </submittedName>
</protein>
<comment type="caution">
    <text evidence="2">The sequence shown here is derived from an EMBL/GenBank/DDBJ whole genome shotgun (WGS) entry which is preliminary data.</text>
</comment>
<evidence type="ECO:0000313" key="2">
    <source>
        <dbReference type="EMBL" id="MED6192380.1"/>
    </source>
</evidence>
<gene>
    <name evidence="2" type="ORF">PIB30_009458</name>
</gene>
<proteinExistence type="predicted"/>
<reference evidence="2 3" key="1">
    <citation type="journal article" date="2023" name="Plants (Basel)">
        <title>Bridging the Gap: Combining Genomics and Transcriptomics Approaches to Understand Stylosanthes scabra, an Orphan Legume from the Brazilian Caatinga.</title>
        <authorList>
            <person name="Ferreira-Neto J.R.C."/>
            <person name="da Silva M.D."/>
            <person name="Binneck E."/>
            <person name="de Melo N.F."/>
            <person name="da Silva R.H."/>
            <person name="de Melo A.L.T.M."/>
            <person name="Pandolfi V."/>
            <person name="Bustamante F.O."/>
            <person name="Brasileiro-Vidal A.C."/>
            <person name="Benko-Iseppon A.M."/>
        </authorList>
    </citation>
    <scope>NUCLEOTIDE SEQUENCE [LARGE SCALE GENOMIC DNA]</scope>
    <source>
        <tissue evidence="2">Leaves</tissue>
    </source>
</reference>
<accession>A0ABU6X6Q2</accession>
<sequence>MAARSGGGMATSEGARRHRSPPPCLTKRSPFLFRDGSAVFGANNNSSLLSSSAIAGHEFCNSDDEPRESTSPLPLEIARGASMFSITDSDHHQSLS</sequence>
<dbReference type="Proteomes" id="UP001341840">
    <property type="component" value="Unassembled WGS sequence"/>
</dbReference>
<organism evidence="2 3">
    <name type="scientific">Stylosanthes scabra</name>
    <dbReference type="NCBI Taxonomy" id="79078"/>
    <lineage>
        <taxon>Eukaryota</taxon>
        <taxon>Viridiplantae</taxon>
        <taxon>Streptophyta</taxon>
        <taxon>Embryophyta</taxon>
        <taxon>Tracheophyta</taxon>
        <taxon>Spermatophyta</taxon>
        <taxon>Magnoliopsida</taxon>
        <taxon>eudicotyledons</taxon>
        <taxon>Gunneridae</taxon>
        <taxon>Pentapetalae</taxon>
        <taxon>rosids</taxon>
        <taxon>fabids</taxon>
        <taxon>Fabales</taxon>
        <taxon>Fabaceae</taxon>
        <taxon>Papilionoideae</taxon>
        <taxon>50 kb inversion clade</taxon>
        <taxon>dalbergioids sensu lato</taxon>
        <taxon>Dalbergieae</taxon>
        <taxon>Pterocarpus clade</taxon>
        <taxon>Stylosanthes</taxon>
    </lineage>
</organism>
<name>A0ABU6X6Q2_9FABA</name>
<evidence type="ECO:0000313" key="3">
    <source>
        <dbReference type="Proteomes" id="UP001341840"/>
    </source>
</evidence>
<evidence type="ECO:0000256" key="1">
    <source>
        <dbReference type="SAM" id="MobiDB-lite"/>
    </source>
</evidence>